<gene>
    <name evidence="2" type="ORF">CSAL01_03178</name>
</gene>
<organism evidence="2 3">
    <name type="scientific">Colletotrichum salicis</name>
    <dbReference type="NCBI Taxonomy" id="1209931"/>
    <lineage>
        <taxon>Eukaryota</taxon>
        <taxon>Fungi</taxon>
        <taxon>Dikarya</taxon>
        <taxon>Ascomycota</taxon>
        <taxon>Pezizomycotina</taxon>
        <taxon>Sordariomycetes</taxon>
        <taxon>Hypocreomycetidae</taxon>
        <taxon>Glomerellales</taxon>
        <taxon>Glomerellaceae</taxon>
        <taxon>Colletotrichum</taxon>
        <taxon>Colletotrichum acutatum species complex</taxon>
    </lineage>
</organism>
<sequence>MPTALTSPLHVPALLYHAPTAPATKPKDKDILLLEFALPYPILRQTSSRVPDTARNTICQRHEYSTTPNTSFLNLNGPKINTLVESTDTFTCRRTLTYLANRTATPRRAGSRMASVAPQQGSANSGASGRQLAREEGAGADNRAQDFKDDIDLDFLSVNRTGGPERGDTRIQRAVDVIAMVDRLVPGGAEAAGGRAQPNQGQTNDLRGAGGQFSK</sequence>
<reference evidence="2 3" key="1">
    <citation type="submission" date="2014-02" db="EMBL/GenBank/DDBJ databases">
        <title>The genome sequence of Colletotrichum salicis CBS 607.94.</title>
        <authorList>
            <person name="Baroncelli R."/>
            <person name="Thon M.R."/>
        </authorList>
    </citation>
    <scope>NUCLEOTIDE SEQUENCE [LARGE SCALE GENOMIC DNA]</scope>
    <source>
        <strain evidence="2 3">CBS 607.94</strain>
    </source>
</reference>
<feature type="region of interest" description="Disordered" evidence="1">
    <location>
        <begin position="189"/>
        <end position="215"/>
    </location>
</feature>
<feature type="compositionally biased region" description="Polar residues" evidence="1">
    <location>
        <begin position="117"/>
        <end position="128"/>
    </location>
</feature>
<evidence type="ECO:0000313" key="2">
    <source>
        <dbReference type="EMBL" id="KXH39147.1"/>
    </source>
</evidence>
<evidence type="ECO:0000313" key="3">
    <source>
        <dbReference type="Proteomes" id="UP000070121"/>
    </source>
</evidence>
<protein>
    <submittedName>
        <fullName evidence="2">Uncharacterized protein</fullName>
    </submittedName>
</protein>
<dbReference type="Proteomes" id="UP000070121">
    <property type="component" value="Unassembled WGS sequence"/>
</dbReference>
<evidence type="ECO:0000256" key="1">
    <source>
        <dbReference type="SAM" id="MobiDB-lite"/>
    </source>
</evidence>
<comment type="caution">
    <text evidence="2">The sequence shown here is derived from an EMBL/GenBank/DDBJ whole genome shotgun (WGS) entry which is preliminary data.</text>
</comment>
<name>A0A135STM2_9PEZI</name>
<dbReference type="OrthoDB" id="4851151at2759"/>
<accession>A0A135STM2</accession>
<dbReference type="AlphaFoldDB" id="A0A135STM2"/>
<proteinExistence type="predicted"/>
<feature type="region of interest" description="Disordered" evidence="1">
    <location>
        <begin position="104"/>
        <end position="145"/>
    </location>
</feature>
<dbReference type="EMBL" id="JFFI01002245">
    <property type="protein sequence ID" value="KXH39147.1"/>
    <property type="molecule type" value="Genomic_DNA"/>
</dbReference>
<feature type="compositionally biased region" description="Basic and acidic residues" evidence="1">
    <location>
        <begin position="132"/>
        <end position="145"/>
    </location>
</feature>
<keyword evidence="3" id="KW-1185">Reference proteome</keyword>